<sequence>MAAAIISRLLRKRSPGLRNLTSLNVPPSSDLQIPLFSHRNPDSRTNPDHKIPNHLLGFLDRERISSSQSPSRPHIFPSFPYGCFLNPISPSGFDQSEAEEVEDGPARIWADSVKKKRKRKMNKHKYKKLRKRLRRKT</sequence>
<protein>
    <submittedName>
        <fullName evidence="1">Uncharacterized protein</fullName>
    </submittedName>
</protein>
<proteinExistence type="predicted"/>
<dbReference type="EMBL" id="CM056813">
    <property type="protein sequence ID" value="KAJ8639613.1"/>
    <property type="molecule type" value="Genomic_DNA"/>
</dbReference>
<keyword evidence="2" id="KW-1185">Reference proteome</keyword>
<gene>
    <name evidence="1" type="ORF">MRB53_016307</name>
</gene>
<dbReference type="Proteomes" id="UP001234297">
    <property type="component" value="Chromosome 5"/>
</dbReference>
<name>A0ACC2M2B9_PERAE</name>
<comment type="caution">
    <text evidence="1">The sequence shown here is derived from an EMBL/GenBank/DDBJ whole genome shotgun (WGS) entry which is preliminary data.</text>
</comment>
<reference evidence="1 2" key="1">
    <citation type="journal article" date="2022" name="Hortic Res">
        <title>A haplotype resolved chromosomal level avocado genome allows analysis of novel avocado genes.</title>
        <authorList>
            <person name="Nath O."/>
            <person name="Fletcher S.J."/>
            <person name="Hayward A."/>
            <person name="Shaw L.M."/>
            <person name="Masouleh A.K."/>
            <person name="Furtado A."/>
            <person name="Henry R.J."/>
            <person name="Mitter N."/>
        </authorList>
    </citation>
    <scope>NUCLEOTIDE SEQUENCE [LARGE SCALE GENOMIC DNA]</scope>
    <source>
        <strain evidence="2">cv. Hass</strain>
    </source>
</reference>
<evidence type="ECO:0000313" key="2">
    <source>
        <dbReference type="Proteomes" id="UP001234297"/>
    </source>
</evidence>
<evidence type="ECO:0000313" key="1">
    <source>
        <dbReference type="EMBL" id="KAJ8639613.1"/>
    </source>
</evidence>
<organism evidence="1 2">
    <name type="scientific">Persea americana</name>
    <name type="common">Avocado</name>
    <dbReference type="NCBI Taxonomy" id="3435"/>
    <lineage>
        <taxon>Eukaryota</taxon>
        <taxon>Viridiplantae</taxon>
        <taxon>Streptophyta</taxon>
        <taxon>Embryophyta</taxon>
        <taxon>Tracheophyta</taxon>
        <taxon>Spermatophyta</taxon>
        <taxon>Magnoliopsida</taxon>
        <taxon>Magnoliidae</taxon>
        <taxon>Laurales</taxon>
        <taxon>Lauraceae</taxon>
        <taxon>Persea</taxon>
    </lineage>
</organism>
<accession>A0ACC2M2B9</accession>